<dbReference type="EMBL" id="CP003382">
    <property type="protein sequence ID" value="AFZ66098.1"/>
    <property type="molecule type" value="Genomic_DNA"/>
</dbReference>
<dbReference type="RefSeq" id="WP_015234408.1">
    <property type="nucleotide sequence ID" value="NC_019793.1"/>
</dbReference>
<evidence type="ECO:0000256" key="1">
    <source>
        <dbReference type="SAM" id="MobiDB-lite"/>
    </source>
</evidence>
<accession>K9ZWU3</accession>
<proteinExistence type="predicted"/>
<dbReference type="HOGENOM" id="CLU_2952781_0_0_0"/>
<evidence type="ECO:0000313" key="3">
    <source>
        <dbReference type="Proteomes" id="UP000010467"/>
    </source>
</evidence>
<name>K9ZWU3_DEIPD</name>
<dbReference type="STRING" id="937777.Deipe_0502"/>
<sequence>MTRQKHPPLRFTVTWADPVNGPARAARNLLASALKREREEGKTAAAQQLREQSAAQAAD</sequence>
<reference evidence="3" key="1">
    <citation type="submission" date="2012-03" db="EMBL/GenBank/DDBJ databases">
        <title>Complete sequence of chromosome of Deinococcus peraridilitoris DSM 19664.</title>
        <authorList>
            <person name="Lucas S."/>
            <person name="Copeland A."/>
            <person name="Lapidus A."/>
            <person name="Glavina del Rio T."/>
            <person name="Dalin E."/>
            <person name="Tice H."/>
            <person name="Bruce D."/>
            <person name="Goodwin L."/>
            <person name="Pitluck S."/>
            <person name="Peters L."/>
            <person name="Mikhailova N."/>
            <person name="Lu M."/>
            <person name="Kyrpides N."/>
            <person name="Mavromatis K."/>
            <person name="Ivanova N."/>
            <person name="Brettin T."/>
            <person name="Detter J.C."/>
            <person name="Han C."/>
            <person name="Larimer F."/>
            <person name="Land M."/>
            <person name="Hauser L."/>
            <person name="Markowitz V."/>
            <person name="Cheng J.-F."/>
            <person name="Hugenholtz P."/>
            <person name="Woyke T."/>
            <person name="Wu D."/>
            <person name="Pukall R."/>
            <person name="Steenblock K."/>
            <person name="Brambilla E."/>
            <person name="Klenk H.-P."/>
            <person name="Eisen J.A."/>
        </authorList>
    </citation>
    <scope>NUCLEOTIDE SEQUENCE [LARGE SCALE GENOMIC DNA]</scope>
    <source>
        <strain evidence="3">DSM 19664 / LMG 22246 / CIP 109416 / KR-200</strain>
    </source>
</reference>
<keyword evidence="3" id="KW-1185">Reference proteome</keyword>
<organism evidence="2 3">
    <name type="scientific">Deinococcus peraridilitoris (strain DSM 19664 / LMG 22246 / CIP 109416 / KR-200)</name>
    <dbReference type="NCBI Taxonomy" id="937777"/>
    <lineage>
        <taxon>Bacteria</taxon>
        <taxon>Thermotogati</taxon>
        <taxon>Deinococcota</taxon>
        <taxon>Deinococci</taxon>
        <taxon>Deinococcales</taxon>
        <taxon>Deinococcaceae</taxon>
        <taxon>Deinococcus</taxon>
    </lineage>
</organism>
<dbReference type="AlphaFoldDB" id="K9ZWU3"/>
<dbReference type="Proteomes" id="UP000010467">
    <property type="component" value="Chromosome"/>
</dbReference>
<feature type="region of interest" description="Disordered" evidence="1">
    <location>
        <begin position="37"/>
        <end position="59"/>
    </location>
</feature>
<dbReference type="PATRIC" id="fig|937777.3.peg.507"/>
<gene>
    <name evidence="2" type="ordered locus">Deipe_0502</name>
</gene>
<feature type="compositionally biased region" description="Polar residues" evidence="1">
    <location>
        <begin position="45"/>
        <end position="59"/>
    </location>
</feature>
<evidence type="ECO:0000313" key="2">
    <source>
        <dbReference type="EMBL" id="AFZ66098.1"/>
    </source>
</evidence>
<dbReference type="KEGG" id="dpd:Deipe_0502"/>
<protein>
    <submittedName>
        <fullName evidence="2">Uncharacterized protein</fullName>
    </submittedName>
</protein>